<dbReference type="GO" id="GO:0000981">
    <property type="term" value="F:DNA-binding transcription factor activity, RNA polymerase II-specific"/>
    <property type="evidence" value="ECO:0007669"/>
    <property type="project" value="TreeGrafter"/>
</dbReference>
<organism evidence="8 9">
    <name type="scientific">Rhizoclosmatium globosum</name>
    <dbReference type="NCBI Taxonomy" id="329046"/>
    <lineage>
        <taxon>Eukaryota</taxon>
        <taxon>Fungi</taxon>
        <taxon>Fungi incertae sedis</taxon>
        <taxon>Chytridiomycota</taxon>
        <taxon>Chytridiomycota incertae sedis</taxon>
        <taxon>Chytridiomycetes</taxon>
        <taxon>Chytridiales</taxon>
        <taxon>Chytriomycetaceae</taxon>
        <taxon>Rhizoclosmatium</taxon>
    </lineage>
</organism>
<evidence type="ECO:0000259" key="7">
    <source>
        <dbReference type="PROSITE" id="PS50157"/>
    </source>
</evidence>
<dbReference type="PROSITE" id="PS00028">
    <property type="entry name" value="ZINC_FINGER_C2H2_1"/>
    <property type="match status" value="3"/>
</dbReference>
<feature type="compositionally biased region" description="Low complexity" evidence="6">
    <location>
        <begin position="43"/>
        <end position="59"/>
    </location>
</feature>
<feature type="region of interest" description="Disordered" evidence="6">
    <location>
        <begin position="30"/>
        <end position="73"/>
    </location>
</feature>
<keyword evidence="4" id="KW-0862">Zinc</keyword>
<name>A0A1Y2B760_9FUNG</name>
<gene>
    <name evidence="8" type="ORF">BCR33DRAFT_567795</name>
</gene>
<dbReference type="GO" id="GO:0005667">
    <property type="term" value="C:transcription regulator complex"/>
    <property type="evidence" value="ECO:0007669"/>
    <property type="project" value="TreeGrafter"/>
</dbReference>
<reference evidence="8 9" key="1">
    <citation type="submission" date="2016-07" db="EMBL/GenBank/DDBJ databases">
        <title>Pervasive Adenine N6-methylation of Active Genes in Fungi.</title>
        <authorList>
            <consortium name="DOE Joint Genome Institute"/>
            <person name="Mondo S.J."/>
            <person name="Dannebaum R.O."/>
            <person name="Kuo R.C."/>
            <person name="Labutti K."/>
            <person name="Haridas S."/>
            <person name="Kuo A."/>
            <person name="Salamov A."/>
            <person name="Ahrendt S.R."/>
            <person name="Lipzen A."/>
            <person name="Sullivan W."/>
            <person name="Andreopoulos W.B."/>
            <person name="Clum A."/>
            <person name="Lindquist E."/>
            <person name="Daum C."/>
            <person name="Ramamoorthy G.K."/>
            <person name="Gryganskyi A."/>
            <person name="Culley D."/>
            <person name="Magnuson J.K."/>
            <person name="James T.Y."/>
            <person name="O'Malley M.A."/>
            <person name="Stajich J.E."/>
            <person name="Spatafora J.W."/>
            <person name="Visel A."/>
            <person name="Grigoriev I.V."/>
        </authorList>
    </citation>
    <scope>NUCLEOTIDE SEQUENCE [LARGE SCALE GENOMIC DNA]</scope>
    <source>
        <strain evidence="8 9">JEL800</strain>
    </source>
</reference>
<evidence type="ECO:0000313" key="9">
    <source>
        <dbReference type="Proteomes" id="UP000193642"/>
    </source>
</evidence>
<sequence>MDSQYSRLEGKDKADSSLALSNSWQFPQLRASPAFDDSPESIVSTSDNISKSVSSSSSDSTERPTLPPFNTILLPQTQPTQVHVHNQYFVKSRPEYPRGRTSVEANHLPQYDQPVSSKDNHHYRTIPVAYSYSHPYHRIPLQQPYSCGQRQTDAAFAAPTPVRSYPPVYYPSPHSINQNCELALHKLEYSQDSSSPHEKDWKNICDYPGCGRRFPKLANLKVHVSVHTGVRQFKCTYCPAAFTTRNRLTIHERNHTNEKPYVCDYPGCQYATKQKCGLTSHKLTHKTHEEKEAVRKEANEKNLKCPDCDKFYKSYESLNQHSWRDHKKSACVVPRIVRK</sequence>
<keyword evidence="3 5" id="KW-0863">Zinc-finger</keyword>
<protein>
    <recommendedName>
        <fullName evidence="7">C2H2-type domain-containing protein</fullName>
    </recommendedName>
</protein>
<dbReference type="Proteomes" id="UP000193642">
    <property type="component" value="Unassembled WGS sequence"/>
</dbReference>
<evidence type="ECO:0000256" key="5">
    <source>
        <dbReference type="PROSITE-ProRule" id="PRU00042"/>
    </source>
</evidence>
<evidence type="ECO:0000256" key="3">
    <source>
        <dbReference type="ARBA" id="ARBA00022771"/>
    </source>
</evidence>
<keyword evidence="2" id="KW-0677">Repeat</keyword>
<evidence type="ECO:0000256" key="1">
    <source>
        <dbReference type="ARBA" id="ARBA00022723"/>
    </source>
</evidence>
<dbReference type="SUPFAM" id="SSF57667">
    <property type="entry name" value="beta-beta-alpha zinc fingers"/>
    <property type="match status" value="2"/>
</dbReference>
<dbReference type="PANTHER" id="PTHR14003">
    <property type="entry name" value="TRANSCRIPTIONAL REPRESSOR PROTEIN YY"/>
    <property type="match status" value="1"/>
</dbReference>
<proteinExistence type="predicted"/>
<dbReference type="EMBL" id="MCGO01000083">
    <property type="protein sequence ID" value="ORY30307.1"/>
    <property type="molecule type" value="Genomic_DNA"/>
</dbReference>
<feature type="domain" description="C2H2-type" evidence="7">
    <location>
        <begin position="233"/>
        <end position="260"/>
    </location>
</feature>
<dbReference type="GO" id="GO:0000785">
    <property type="term" value="C:chromatin"/>
    <property type="evidence" value="ECO:0007669"/>
    <property type="project" value="TreeGrafter"/>
</dbReference>
<evidence type="ECO:0000256" key="2">
    <source>
        <dbReference type="ARBA" id="ARBA00022737"/>
    </source>
</evidence>
<dbReference type="PROSITE" id="PS50157">
    <property type="entry name" value="ZINC_FINGER_C2H2_2"/>
    <property type="match status" value="2"/>
</dbReference>
<dbReference type="PANTHER" id="PTHR14003:SF19">
    <property type="entry name" value="YY2 TRANSCRIPTION FACTOR"/>
    <property type="match status" value="1"/>
</dbReference>
<dbReference type="Gene3D" id="3.30.160.60">
    <property type="entry name" value="Classic Zinc Finger"/>
    <property type="match status" value="3"/>
</dbReference>
<feature type="domain" description="C2H2-type" evidence="7">
    <location>
        <begin position="203"/>
        <end position="232"/>
    </location>
</feature>
<dbReference type="InterPro" id="IPR036236">
    <property type="entry name" value="Znf_C2H2_sf"/>
</dbReference>
<dbReference type="GO" id="GO:0008270">
    <property type="term" value="F:zinc ion binding"/>
    <property type="evidence" value="ECO:0007669"/>
    <property type="project" value="UniProtKB-KW"/>
</dbReference>
<evidence type="ECO:0000256" key="6">
    <source>
        <dbReference type="SAM" id="MobiDB-lite"/>
    </source>
</evidence>
<dbReference type="SMART" id="SM00355">
    <property type="entry name" value="ZnF_C2H2"/>
    <property type="match status" value="4"/>
</dbReference>
<keyword evidence="9" id="KW-1185">Reference proteome</keyword>
<dbReference type="InterPro" id="IPR013087">
    <property type="entry name" value="Znf_C2H2_type"/>
</dbReference>
<evidence type="ECO:0000313" key="8">
    <source>
        <dbReference type="EMBL" id="ORY30307.1"/>
    </source>
</evidence>
<keyword evidence="1" id="KW-0479">Metal-binding</keyword>
<dbReference type="Pfam" id="PF00096">
    <property type="entry name" value="zf-C2H2"/>
    <property type="match status" value="2"/>
</dbReference>
<evidence type="ECO:0000256" key="4">
    <source>
        <dbReference type="ARBA" id="ARBA00022833"/>
    </source>
</evidence>
<comment type="caution">
    <text evidence="8">The sequence shown here is derived from an EMBL/GenBank/DDBJ whole genome shotgun (WGS) entry which is preliminary data.</text>
</comment>
<dbReference type="GO" id="GO:0031519">
    <property type="term" value="C:PcG protein complex"/>
    <property type="evidence" value="ECO:0007669"/>
    <property type="project" value="TreeGrafter"/>
</dbReference>
<dbReference type="GO" id="GO:0000978">
    <property type="term" value="F:RNA polymerase II cis-regulatory region sequence-specific DNA binding"/>
    <property type="evidence" value="ECO:0007669"/>
    <property type="project" value="TreeGrafter"/>
</dbReference>
<dbReference type="STRING" id="329046.A0A1Y2B760"/>
<dbReference type="AlphaFoldDB" id="A0A1Y2B760"/>
<accession>A0A1Y2B760</accession>
<dbReference type="OrthoDB" id="8117402at2759"/>